<evidence type="ECO:0000313" key="12">
    <source>
        <dbReference type="Proteomes" id="UP000887575"/>
    </source>
</evidence>
<dbReference type="GO" id="GO:0016314">
    <property type="term" value="F:phosphatidylinositol-3,4,5-trisphosphate 3-phosphatase activity"/>
    <property type="evidence" value="ECO:0007669"/>
    <property type="project" value="TreeGrafter"/>
</dbReference>
<keyword evidence="6" id="KW-0904">Protein phosphatase</keyword>
<dbReference type="PANTHER" id="PTHR12305">
    <property type="entry name" value="PHOSPHATASE WITH HOMOLOGY TO TENSIN"/>
    <property type="match status" value="1"/>
</dbReference>
<feature type="compositionally biased region" description="Acidic residues" evidence="9">
    <location>
        <begin position="926"/>
        <end position="955"/>
    </location>
</feature>
<keyword evidence="12" id="KW-1185">Reference proteome</keyword>
<feature type="domain" description="Tyrosine specific protein phosphatases" evidence="10">
    <location>
        <begin position="266"/>
        <end position="337"/>
    </location>
</feature>
<dbReference type="PROSITE" id="PS00383">
    <property type="entry name" value="TYR_PHOSPHATASE_1"/>
    <property type="match status" value="1"/>
</dbReference>
<feature type="compositionally biased region" description="Polar residues" evidence="9">
    <location>
        <begin position="77"/>
        <end position="90"/>
    </location>
</feature>
<evidence type="ECO:0000256" key="5">
    <source>
        <dbReference type="ARBA" id="ARBA00022801"/>
    </source>
</evidence>
<feature type="compositionally biased region" description="Polar residues" evidence="9">
    <location>
        <begin position="680"/>
        <end position="689"/>
    </location>
</feature>
<proteinExistence type="inferred from homology"/>
<dbReference type="InterPro" id="IPR000387">
    <property type="entry name" value="Tyr_Pase_dom"/>
</dbReference>
<dbReference type="FunFam" id="3.90.190.10:FF:000029">
    <property type="entry name" value="Phosphatidylinositol 3,4,5-trisphosphate 3-phosphatase and dual-specificity protein phosphatase PTEN"/>
    <property type="match status" value="1"/>
</dbReference>
<dbReference type="PROSITE" id="PS51181">
    <property type="entry name" value="PPASE_TENSIN"/>
    <property type="match status" value="1"/>
</dbReference>
<reference evidence="13" key="1">
    <citation type="submission" date="2024-02" db="UniProtKB">
        <authorList>
            <consortium name="WormBaseParasite"/>
        </authorList>
    </citation>
    <scope>IDENTIFICATION</scope>
</reference>
<dbReference type="SUPFAM" id="SSF52799">
    <property type="entry name" value="(Phosphotyrosine protein) phosphatases II"/>
    <property type="match status" value="1"/>
</dbReference>
<dbReference type="InterPro" id="IPR003595">
    <property type="entry name" value="Tyr_Pase_cat"/>
</dbReference>
<dbReference type="InterPro" id="IPR029023">
    <property type="entry name" value="Tensin_phosphatase"/>
</dbReference>
<feature type="compositionally biased region" description="Low complexity" evidence="9">
    <location>
        <begin position="130"/>
        <end position="144"/>
    </location>
</feature>
<feature type="region of interest" description="Disordered" evidence="9">
    <location>
        <begin position="678"/>
        <end position="704"/>
    </location>
</feature>
<evidence type="ECO:0000313" key="13">
    <source>
        <dbReference type="WBParaSite" id="MBELARI_LOCUS4339"/>
    </source>
</evidence>
<evidence type="ECO:0000256" key="8">
    <source>
        <dbReference type="ARBA" id="ARBA00023273"/>
    </source>
</evidence>
<evidence type="ECO:0000259" key="11">
    <source>
        <dbReference type="PROSITE" id="PS51181"/>
    </source>
</evidence>
<dbReference type="InterPro" id="IPR014020">
    <property type="entry name" value="Tensin_C2-dom"/>
</dbReference>
<dbReference type="Pfam" id="PF22785">
    <property type="entry name" value="Tc-R-P"/>
    <property type="match status" value="1"/>
</dbReference>
<dbReference type="GO" id="GO:0008285">
    <property type="term" value="P:negative regulation of cell population proliferation"/>
    <property type="evidence" value="ECO:0007669"/>
    <property type="project" value="TreeGrafter"/>
</dbReference>
<comment type="similarity">
    <text evidence="3">Belongs to the PTEN phosphatase protein family.</text>
</comment>
<feature type="region of interest" description="Disordered" evidence="9">
    <location>
        <begin position="47"/>
        <end position="145"/>
    </location>
</feature>
<feature type="region of interest" description="Disordered" evidence="9">
    <location>
        <begin position="521"/>
        <end position="620"/>
    </location>
</feature>
<dbReference type="InterPro" id="IPR016130">
    <property type="entry name" value="Tyr_Pase_AS"/>
</dbReference>
<keyword evidence="8" id="KW-0966">Cell projection</keyword>
<feature type="compositionally biased region" description="Low complexity" evidence="9">
    <location>
        <begin position="105"/>
        <end position="115"/>
    </location>
</feature>
<dbReference type="GO" id="GO:0050793">
    <property type="term" value="P:regulation of developmental process"/>
    <property type="evidence" value="ECO:0007669"/>
    <property type="project" value="UniProtKB-ARBA"/>
</dbReference>
<dbReference type="GO" id="GO:0005634">
    <property type="term" value="C:nucleus"/>
    <property type="evidence" value="ECO:0007669"/>
    <property type="project" value="TreeGrafter"/>
</dbReference>
<evidence type="ECO:0000256" key="1">
    <source>
        <dbReference type="ARBA" id="ARBA00004487"/>
    </source>
</evidence>
<dbReference type="CDD" id="cd14509">
    <property type="entry name" value="PTP_PTEN"/>
    <property type="match status" value="1"/>
</dbReference>
<evidence type="ECO:0000256" key="3">
    <source>
        <dbReference type="ARBA" id="ARBA00007881"/>
    </source>
</evidence>
<feature type="compositionally biased region" description="Basic and acidic residues" evidence="9">
    <location>
        <begin position="879"/>
        <end position="890"/>
    </location>
</feature>
<dbReference type="GO" id="GO:0005886">
    <property type="term" value="C:plasma membrane"/>
    <property type="evidence" value="ECO:0007669"/>
    <property type="project" value="TreeGrafter"/>
</dbReference>
<keyword evidence="4" id="KW-0963">Cytoplasm</keyword>
<name>A0AAF3FEL4_9BILA</name>
<accession>A0AAF3FEL4</accession>
<feature type="region of interest" description="Disordered" evidence="9">
    <location>
        <begin position="863"/>
        <end position="966"/>
    </location>
</feature>
<dbReference type="PANTHER" id="PTHR12305:SF81">
    <property type="entry name" value="PHOSPHATIDYLINOSITOL 3,4,5-TRISPHOSPHATE 3-PHOSPHATASE AND DUAL-SPECIFICITY PROTEIN PHOSPHATASE PTEN"/>
    <property type="match status" value="1"/>
</dbReference>
<dbReference type="InterPro" id="IPR045101">
    <property type="entry name" value="PTP_PTEN"/>
</dbReference>
<protein>
    <submittedName>
        <fullName evidence="13">Phosphatidylinositol-3,4,5-trisphosphate 3-phosphatase</fullName>
    </submittedName>
</protein>
<feature type="compositionally biased region" description="Polar residues" evidence="9">
    <location>
        <begin position="522"/>
        <end position="531"/>
    </location>
</feature>
<sequence length="966" mass="108189">MAPKGLANRHNPSRPINRWKHVYKYSKSSAPKGLVKGFMTTIGTKAEIPLRFEISSKRMRKPSNSQSKGVEEKAEQATPSSTVSQSQDVANSPLGVAATSAQRISAESASSAASEGDPSNDTITPRHKSSATASAEQSSAGSTAMKPYEEQGALEKFQNLAQDNIFKPFRSMVSQNRRRYQVGNFDLDLTYITDRIIAMGYPASASEAVYRNSMPTTQRFLESRHGNHYKVFNLRGQYVYDTARFQHRVVSFEMTDHHPPRLELMAPFCREVHEYLEADPLNIVAVHCKAGKGRTGVMICAYLVYIGFYPSPRQNMDYYSIVRTKNNKGVTIPSQRRYIYYFSHLRKHSLNYMPLRVELIGVYMERPPCSGGALSRRFLSLRVANEEVDVFLGDEIKVRKEVITQETREWRGAGGLPLCSRGPDSYDPLNPVAGNDVVSRRAYGWTVPSNKRVFLEGDVRVDIYCKEKIRIVNVDKERDKIGHIWWNTMFACPQFCGGCYQHGDEAHPYPPGETTIACRKVSTASQETSHGMRTKSGSASVPSSPPGSPKLESPATRVPSFDARKSKSSSSTGKLQHNAVRKVTEGMLTRNSEPNIERNVEDKPSERHRKKTDAGTSDSSKYKIVTEELQLVLPPGLDVHCPKDMLDKLYPAKDHPRDEIKKVLINAHEKNLISDEYNRQRLSVPQGTPVSKAPDGRPRADGTDPGPYCITRACDEHVQTYNVLEIDRAHKRKDINPGFKLIVITRCVPNDGPDAQLAQSFLTVTREKQMAKNVEKQNKVDGRLRKLQDHGSRQREGTNQDSFIDDSRWVGDERINDPHLKKFFYRQRDDSVSRYPPAHYKCPLLEQGEPSSSSAPTLIETVESEPANVMPSRRAASLGKDDGVDVRSYHPESAVEEWSEHSEASASDEEDDITLGADGKKPSNAADEDTVQDQDDDDDDDDETEAEIEPSEQDDEKPSTSSALPK</sequence>
<evidence type="ECO:0000259" key="10">
    <source>
        <dbReference type="PROSITE" id="PS50056"/>
    </source>
</evidence>
<feature type="compositionally biased region" description="Basic and acidic residues" evidence="9">
    <location>
        <begin position="772"/>
        <end position="798"/>
    </location>
</feature>
<feature type="region of interest" description="Disordered" evidence="9">
    <location>
        <begin position="772"/>
        <end position="804"/>
    </location>
</feature>
<evidence type="ECO:0000256" key="6">
    <source>
        <dbReference type="ARBA" id="ARBA00022912"/>
    </source>
</evidence>
<dbReference type="GO" id="GO:0005829">
    <property type="term" value="C:cytosol"/>
    <property type="evidence" value="ECO:0007669"/>
    <property type="project" value="TreeGrafter"/>
</dbReference>
<dbReference type="GO" id="GO:0046856">
    <property type="term" value="P:phosphatidylinositol dephosphorylation"/>
    <property type="evidence" value="ECO:0007669"/>
    <property type="project" value="TreeGrafter"/>
</dbReference>
<dbReference type="GO" id="GO:0043005">
    <property type="term" value="C:neuron projection"/>
    <property type="evidence" value="ECO:0007669"/>
    <property type="project" value="UniProtKB-SubCell"/>
</dbReference>
<keyword evidence="7" id="KW-0443">Lipid metabolism</keyword>
<dbReference type="InterPro" id="IPR029021">
    <property type="entry name" value="Prot-tyrosine_phosphatase-like"/>
</dbReference>
<dbReference type="Proteomes" id="UP000887575">
    <property type="component" value="Unassembled WGS sequence"/>
</dbReference>
<dbReference type="GO" id="GO:0048870">
    <property type="term" value="P:cell motility"/>
    <property type="evidence" value="ECO:0007669"/>
    <property type="project" value="TreeGrafter"/>
</dbReference>
<evidence type="ECO:0000256" key="9">
    <source>
        <dbReference type="SAM" id="MobiDB-lite"/>
    </source>
</evidence>
<dbReference type="Gene3D" id="3.90.190.10">
    <property type="entry name" value="Protein tyrosine phosphatase superfamily"/>
    <property type="match status" value="1"/>
</dbReference>
<dbReference type="GO" id="GO:0043491">
    <property type="term" value="P:phosphatidylinositol 3-kinase/protein kinase B signal transduction"/>
    <property type="evidence" value="ECO:0007669"/>
    <property type="project" value="TreeGrafter"/>
</dbReference>
<dbReference type="SMART" id="SM00404">
    <property type="entry name" value="PTPc_motif"/>
    <property type="match status" value="1"/>
</dbReference>
<dbReference type="AlphaFoldDB" id="A0AAF3FEL4"/>
<dbReference type="GO" id="GO:0051896">
    <property type="term" value="P:regulation of phosphatidylinositol 3-kinase/protein kinase B signal transduction"/>
    <property type="evidence" value="ECO:0007669"/>
    <property type="project" value="TreeGrafter"/>
</dbReference>
<dbReference type="PROSITE" id="PS50056">
    <property type="entry name" value="TYR_PHOSPHATASE_2"/>
    <property type="match status" value="1"/>
</dbReference>
<dbReference type="SMART" id="SM01326">
    <property type="entry name" value="PTEN_C2"/>
    <property type="match status" value="1"/>
</dbReference>
<evidence type="ECO:0000256" key="7">
    <source>
        <dbReference type="ARBA" id="ARBA00023098"/>
    </source>
</evidence>
<evidence type="ECO:0000256" key="4">
    <source>
        <dbReference type="ARBA" id="ARBA00022490"/>
    </source>
</evidence>
<feature type="domain" description="Phosphatase tensin-type" evidence="11">
    <location>
        <begin position="178"/>
        <end position="349"/>
    </location>
</feature>
<dbReference type="InterPro" id="IPR051281">
    <property type="entry name" value="Dual-spec_lipid-protein_phosph"/>
</dbReference>
<organism evidence="12 13">
    <name type="scientific">Mesorhabditis belari</name>
    <dbReference type="NCBI Taxonomy" id="2138241"/>
    <lineage>
        <taxon>Eukaryota</taxon>
        <taxon>Metazoa</taxon>
        <taxon>Ecdysozoa</taxon>
        <taxon>Nematoda</taxon>
        <taxon>Chromadorea</taxon>
        <taxon>Rhabditida</taxon>
        <taxon>Rhabditina</taxon>
        <taxon>Rhabditomorpha</taxon>
        <taxon>Rhabditoidea</taxon>
        <taxon>Rhabditidae</taxon>
        <taxon>Mesorhabditinae</taxon>
        <taxon>Mesorhabditis</taxon>
    </lineage>
</organism>
<feature type="compositionally biased region" description="Basic and acidic residues" evidence="9">
    <location>
        <begin position="595"/>
        <end position="605"/>
    </location>
</feature>
<evidence type="ECO:0000256" key="2">
    <source>
        <dbReference type="ARBA" id="ARBA00004496"/>
    </source>
</evidence>
<dbReference type="GO" id="GO:0004725">
    <property type="term" value="F:protein tyrosine phosphatase activity"/>
    <property type="evidence" value="ECO:0007669"/>
    <property type="project" value="TreeGrafter"/>
</dbReference>
<comment type="subcellular location">
    <subcellularLocation>
        <location evidence="1">Cell projection</location>
        <location evidence="1">Neuron projection</location>
    </subcellularLocation>
    <subcellularLocation>
        <location evidence="2">Cytoplasm</location>
    </subcellularLocation>
</comment>
<dbReference type="WBParaSite" id="MBELARI_LOCUS4339">
    <property type="protein sequence ID" value="MBELARI_LOCUS4339"/>
    <property type="gene ID" value="MBELARI_LOCUS4339"/>
</dbReference>
<keyword evidence="5" id="KW-0378">Hydrolase</keyword>